<accession>A0A132AC20</accession>
<evidence type="ECO:0000313" key="1">
    <source>
        <dbReference type="EMBL" id="KPM08419.1"/>
    </source>
</evidence>
<proteinExistence type="predicted"/>
<name>A0A132AC20_SARSC</name>
<gene>
    <name evidence="1" type="ORF">QR98_0069360</name>
</gene>
<reference evidence="1 2" key="1">
    <citation type="journal article" date="2015" name="Parasit. Vectors">
        <title>Draft genome of the scabies mite.</title>
        <authorList>
            <person name="Rider S.D.Jr."/>
            <person name="Morgan M.S."/>
            <person name="Arlian L.G."/>
        </authorList>
    </citation>
    <scope>NUCLEOTIDE SEQUENCE [LARGE SCALE GENOMIC DNA]</scope>
    <source>
        <strain evidence="1">Arlian Lab</strain>
    </source>
</reference>
<evidence type="ECO:0000313" key="2">
    <source>
        <dbReference type="Proteomes" id="UP000616769"/>
    </source>
</evidence>
<dbReference type="AlphaFoldDB" id="A0A132AC20"/>
<dbReference type="Proteomes" id="UP000616769">
    <property type="component" value="Unassembled WGS sequence"/>
</dbReference>
<sequence>MNRTERQKVMPQSRGIAKITPISIQSSNLVFDVENRSIDKNSSEYHSKISEVYSTNTNSLQISNAIKMNSFESNEFNEQAAKIESNSSRIRNFTNREPKSFNQLNVQNHSALNNDGLVIDNFDSETNSEFDQINSNLCFLSHGGSSETFTVNEATPIETVIGTIKC</sequence>
<protein>
    <submittedName>
        <fullName evidence="1">Uncharacterized protein</fullName>
    </submittedName>
</protein>
<dbReference type="VEuPathDB" id="VectorBase:SSCA003305"/>
<comment type="caution">
    <text evidence="1">The sequence shown here is derived from an EMBL/GenBank/DDBJ whole genome shotgun (WGS) entry which is preliminary data.</text>
</comment>
<organism evidence="1 2">
    <name type="scientific">Sarcoptes scabiei</name>
    <name type="common">Itch mite</name>
    <name type="synonym">Acarus scabiei</name>
    <dbReference type="NCBI Taxonomy" id="52283"/>
    <lineage>
        <taxon>Eukaryota</taxon>
        <taxon>Metazoa</taxon>
        <taxon>Ecdysozoa</taxon>
        <taxon>Arthropoda</taxon>
        <taxon>Chelicerata</taxon>
        <taxon>Arachnida</taxon>
        <taxon>Acari</taxon>
        <taxon>Acariformes</taxon>
        <taxon>Sarcoptiformes</taxon>
        <taxon>Astigmata</taxon>
        <taxon>Psoroptidia</taxon>
        <taxon>Sarcoptoidea</taxon>
        <taxon>Sarcoptidae</taxon>
        <taxon>Sarcoptinae</taxon>
        <taxon>Sarcoptes</taxon>
    </lineage>
</organism>
<dbReference type="EMBL" id="JXLN01012388">
    <property type="protein sequence ID" value="KPM08419.1"/>
    <property type="molecule type" value="Genomic_DNA"/>
</dbReference>
<dbReference type="OrthoDB" id="6250271at2759"/>